<sequence length="212" mass="24584">MDTIEIEPEQGIGTIKLGMSRDEVEECIRQYASRYECRDDISFDFSSYFMPEYDSNDRLIALQMINDVKEHAHCLCHGIHVFRTKADDLVEALDRMSRYSRTWDASAGFCYLFPEIGLTLYRSRVFTEKDLEEEWFLAQSLDAQEDDKRFLYFETVSVCELSYYETLNDLQKTESTIIPANEPEPALEEAPASGAKSSEELILELKRKHGLI</sequence>
<gene>
    <name evidence="2" type="ORF">FLT43_12455</name>
    <name evidence="1" type="ORF">M5W83_11845</name>
</gene>
<reference evidence="1 4" key="2">
    <citation type="submission" date="2022-05" db="EMBL/GenBank/DDBJ databases">
        <title>Genome Sequencing of Bee-Associated Microbes.</title>
        <authorList>
            <person name="Dunlap C."/>
        </authorList>
    </citation>
    <scope>NUCLEOTIDE SEQUENCE [LARGE SCALE GENOMIC DNA]</scope>
    <source>
        <strain evidence="1 4">NRRL B-14613</strain>
    </source>
</reference>
<dbReference type="RefSeq" id="WP_087444616.1">
    <property type="nucleotide sequence ID" value="NZ_CABMNB010000047.1"/>
</dbReference>
<reference evidence="2 3" key="1">
    <citation type="submission" date="2019-07" db="EMBL/GenBank/DDBJ databases">
        <title>Paenibacillus thiaminolyticus NRRL B-4156.</title>
        <authorList>
            <person name="Hehnly C."/>
            <person name="Zhang L."/>
        </authorList>
    </citation>
    <scope>NUCLEOTIDE SEQUENCE [LARGE SCALE GENOMIC DNA]</scope>
    <source>
        <strain evidence="2 3">NRRL B-4156</strain>
    </source>
</reference>
<name>A0AAP9DUJ9_PANTH</name>
<evidence type="ECO:0000313" key="2">
    <source>
        <dbReference type="EMBL" id="QDM44208.1"/>
    </source>
</evidence>
<evidence type="ECO:0000313" key="4">
    <source>
        <dbReference type="Proteomes" id="UP001209276"/>
    </source>
</evidence>
<protein>
    <submittedName>
        <fullName evidence="2">Uncharacterized protein</fullName>
    </submittedName>
</protein>
<evidence type="ECO:0000313" key="3">
    <source>
        <dbReference type="Proteomes" id="UP000315377"/>
    </source>
</evidence>
<dbReference type="Proteomes" id="UP000315377">
    <property type="component" value="Chromosome"/>
</dbReference>
<dbReference type="AlphaFoldDB" id="A0AAP9DUJ9"/>
<dbReference type="GeneID" id="76996775"/>
<keyword evidence="4" id="KW-1185">Reference proteome</keyword>
<dbReference type="Proteomes" id="UP001209276">
    <property type="component" value="Unassembled WGS sequence"/>
</dbReference>
<dbReference type="EMBL" id="CP041405">
    <property type="protein sequence ID" value="QDM44208.1"/>
    <property type="molecule type" value="Genomic_DNA"/>
</dbReference>
<accession>A0AAP9DUJ9</accession>
<evidence type="ECO:0000313" key="1">
    <source>
        <dbReference type="EMBL" id="MCY9607837.1"/>
    </source>
</evidence>
<dbReference type="EMBL" id="JAMDMM010000021">
    <property type="protein sequence ID" value="MCY9607837.1"/>
    <property type="molecule type" value="Genomic_DNA"/>
</dbReference>
<proteinExistence type="predicted"/>
<organism evidence="2 3">
    <name type="scientific">Paenibacillus thiaminolyticus</name>
    <name type="common">Bacillus thiaminolyticus</name>
    <dbReference type="NCBI Taxonomy" id="49283"/>
    <lineage>
        <taxon>Bacteria</taxon>
        <taxon>Bacillati</taxon>
        <taxon>Bacillota</taxon>
        <taxon>Bacilli</taxon>
        <taxon>Bacillales</taxon>
        <taxon>Paenibacillaceae</taxon>
        <taxon>Paenibacillus</taxon>
    </lineage>
</organism>